<dbReference type="OrthoDB" id="3344688at2759"/>
<sequence>HLPVTTNTKNGYVAFILNHLRLGEVATDSIHSLKSNISVHWRTASEAELQQFEERGVWEAVSPTANMEVLGARWVFAVKQTASGRIDRFKARYVARGFSQKPRIDFSDVVMESLGFHGNKIEPYMYLFKQHMGLNIGMGTGKLEISQPLLSKKLLDSYHRPIRDWFMTLPDIPIVTNEGQLIDQLVLGSLMYLSLGSRPAITYAVNLLARFSSNPGQKQWEGLDHLISYLCWHQHQLLIYDKKDQGLLLWTDGNWGASMREVHPGSW</sequence>
<dbReference type="Pfam" id="PF07727">
    <property type="entry name" value="RVT_2"/>
    <property type="match status" value="1"/>
</dbReference>
<dbReference type="Proteomes" id="UP000765509">
    <property type="component" value="Unassembled WGS sequence"/>
</dbReference>
<feature type="domain" description="Reverse transcriptase Ty1/copia-type" evidence="1">
    <location>
        <begin position="57"/>
        <end position="110"/>
    </location>
</feature>
<evidence type="ECO:0000259" key="1">
    <source>
        <dbReference type="Pfam" id="PF07727"/>
    </source>
</evidence>
<keyword evidence="3" id="KW-1185">Reference proteome</keyword>
<organism evidence="2 3">
    <name type="scientific">Austropuccinia psidii MF-1</name>
    <dbReference type="NCBI Taxonomy" id="1389203"/>
    <lineage>
        <taxon>Eukaryota</taxon>
        <taxon>Fungi</taxon>
        <taxon>Dikarya</taxon>
        <taxon>Basidiomycota</taxon>
        <taxon>Pucciniomycotina</taxon>
        <taxon>Pucciniomycetes</taxon>
        <taxon>Pucciniales</taxon>
        <taxon>Sphaerophragmiaceae</taxon>
        <taxon>Austropuccinia</taxon>
    </lineage>
</organism>
<feature type="non-terminal residue" evidence="2">
    <location>
        <position position="267"/>
    </location>
</feature>
<gene>
    <name evidence="2" type="ORF">O181_086672</name>
</gene>
<dbReference type="EMBL" id="AVOT02051998">
    <property type="protein sequence ID" value="MBW0546957.1"/>
    <property type="molecule type" value="Genomic_DNA"/>
</dbReference>
<accession>A0A9Q3IMJ9</accession>
<comment type="caution">
    <text evidence="2">The sequence shown here is derived from an EMBL/GenBank/DDBJ whole genome shotgun (WGS) entry which is preliminary data.</text>
</comment>
<evidence type="ECO:0000313" key="2">
    <source>
        <dbReference type="EMBL" id="MBW0546957.1"/>
    </source>
</evidence>
<name>A0A9Q3IMJ9_9BASI</name>
<dbReference type="InterPro" id="IPR013103">
    <property type="entry name" value="RVT_2"/>
</dbReference>
<proteinExistence type="predicted"/>
<evidence type="ECO:0000313" key="3">
    <source>
        <dbReference type="Proteomes" id="UP000765509"/>
    </source>
</evidence>
<reference evidence="2" key="1">
    <citation type="submission" date="2021-03" db="EMBL/GenBank/DDBJ databases">
        <title>Draft genome sequence of rust myrtle Austropuccinia psidii MF-1, a brazilian biotype.</title>
        <authorList>
            <person name="Quecine M.C."/>
            <person name="Pachon D.M.R."/>
            <person name="Bonatelli M.L."/>
            <person name="Correr F.H."/>
            <person name="Franceschini L.M."/>
            <person name="Leite T.F."/>
            <person name="Margarido G.R.A."/>
            <person name="Almeida C.A."/>
            <person name="Ferrarezi J.A."/>
            <person name="Labate C.A."/>
        </authorList>
    </citation>
    <scope>NUCLEOTIDE SEQUENCE</scope>
    <source>
        <strain evidence="2">MF-1</strain>
    </source>
</reference>
<dbReference type="AlphaFoldDB" id="A0A9Q3IMJ9"/>
<protein>
    <recommendedName>
        <fullName evidence="1">Reverse transcriptase Ty1/copia-type domain-containing protein</fullName>
    </recommendedName>
</protein>